<sequence>MAAAFPARRRATLAGMKIPAIPPDEIEFTAIRAQGAGGQNVNKVSSAAHLRFDITASSLPEAVRARLLALDDRRISKDGVLVIKAQEFRSLEKNRAEALRRLEMLVAAACVEAKARRPTQPSRGAVRRRQEAKRRHSALKAARRGGDD</sequence>
<evidence type="ECO:0000313" key="4">
    <source>
        <dbReference type="Proteomes" id="UP000270626"/>
    </source>
</evidence>
<dbReference type="AlphaFoldDB" id="A0A495WG17"/>
<reference evidence="3 4" key="1">
    <citation type="submission" date="2018-10" db="EMBL/GenBank/DDBJ databases">
        <title>Genomic Encyclopedia of Type Strains, Phase IV (KMG-IV): sequencing the most valuable type-strain genomes for metagenomic binning, comparative biology and taxonomic classification.</title>
        <authorList>
            <person name="Goeker M."/>
        </authorList>
    </citation>
    <scope>NUCLEOTIDE SEQUENCE [LARGE SCALE GENOMIC DNA]</scope>
    <source>
        <strain evidence="3 4">DSM 23841</strain>
    </source>
</reference>
<feature type="region of interest" description="Disordered" evidence="1">
    <location>
        <begin position="116"/>
        <end position="148"/>
    </location>
</feature>
<evidence type="ECO:0000256" key="1">
    <source>
        <dbReference type="SAM" id="MobiDB-lite"/>
    </source>
</evidence>
<dbReference type="GO" id="GO:0003747">
    <property type="term" value="F:translation release factor activity"/>
    <property type="evidence" value="ECO:0007669"/>
    <property type="project" value="InterPro"/>
</dbReference>
<feature type="domain" description="Prokaryotic-type class I peptide chain release factors" evidence="2">
    <location>
        <begin position="20"/>
        <end position="139"/>
    </location>
</feature>
<dbReference type="PANTHER" id="PTHR47814">
    <property type="entry name" value="PEPTIDYL-TRNA HYDROLASE ARFB"/>
    <property type="match status" value="1"/>
</dbReference>
<organism evidence="3 4">
    <name type="scientific">Azonexus fungiphilus</name>
    <dbReference type="NCBI Taxonomy" id="146940"/>
    <lineage>
        <taxon>Bacteria</taxon>
        <taxon>Pseudomonadati</taxon>
        <taxon>Pseudomonadota</taxon>
        <taxon>Betaproteobacteria</taxon>
        <taxon>Rhodocyclales</taxon>
        <taxon>Azonexaceae</taxon>
        <taxon>Azonexus</taxon>
    </lineage>
</organism>
<protein>
    <submittedName>
        <fullName evidence="3">Ribosome-associated protein</fullName>
    </submittedName>
</protein>
<dbReference type="Pfam" id="PF00472">
    <property type="entry name" value="RF-1"/>
    <property type="match status" value="1"/>
</dbReference>
<dbReference type="GO" id="GO:0004045">
    <property type="term" value="F:peptidyl-tRNA hydrolase activity"/>
    <property type="evidence" value="ECO:0007669"/>
    <property type="project" value="TreeGrafter"/>
</dbReference>
<feature type="compositionally biased region" description="Basic residues" evidence="1">
    <location>
        <begin position="125"/>
        <end position="148"/>
    </location>
</feature>
<dbReference type="InterPro" id="IPR000352">
    <property type="entry name" value="Pep_chain_release_fac_I"/>
</dbReference>
<dbReference type="GO" id="GO:0043022">
    <property type="term" value="F:ribosome binding"/>
    <property type="evidence" value="ECO:0007669"/>
    <property type="project" value="TreeGrafter"/>
</dbReference>
<proteinExistence type="predicted"/>
<gene>
    <name evidence="3" type="ORF">DFR40_0671</name>
</gene>
<dbReference type="SUPFAM" id="SSF110916">
    <property type="entry name" value="Peptidyl-tRNA hydrolase domain-like"/>
    <property type="match status" value="1"/>
</dbReference>
<dbReference type="Gene3D" id="3.30.160.20">
    <property type="match status" value="1"/>
</dbReference>
<keyword evidence="4" id="KW-1185">Reference proteome</keyword>
<evidence type="ECO:0000313" key="3">
    <source>
        <dbReference type="EMBL" id="RKT60536.1"/>
    </source>
</evidence>
<accession>A0A495WG17</accession>
<name>A0A495WG17_9RHOO</name>
<dbReference type="EMBL" id="RBXP01000011">
    <property type="protein sequence ID" value="RKT60536.1"/>
    <property type="molecule type" value="Genomic_DNA"/>
</dbReference>
<evidence type="ECO:0000259" key="2">
    <source>
        <dbReference type="Pfam" id="PF00472"/>
    </source>
</evidence>
<dbReference type="PANTHER" id="PTHR47814:SF1">
    <property type="entry name" value="PEPTIDYL-TRNA HYDROLASE ARFB"/>
    <property type="match status" value="1"/>
</dbReference>
<dbReference type="Proteomes" id="UP000270626">
    <property type="component" value="Unassembled WGS sequence"/>
</dbReference>
<dbReference type="GO" id="GO:0072344">
    <property type="term" value="P:rescue of stalled ribosome"/>
    <property type="evidence" value="ECO:0007669"/>
    <property type="project" value="TreeGrafter"/>
</dbReference>
<dbReference type="NCBIfam" id="NF006718">
    <property type="entry name" value="PRK09256.1"/>
    <property type="match status" value="1"/>
</dbReference>
<dbReference type="RefSeq" id="WP_425453927.1">
    <property type="nucleotide sequence ID" value="NZ_RBXP01000011.1"/>
</dbReference>
<comment type="caution">
    <text evidence="3">The sequence shown here is derived from an EMBL/GenBank/DDBJ whole genome shotgun (WGS) entry which is preliminary data.</text>
</comment>